<comment type="caution">
    <text evidence="2">The sequence shown here is derived from an EMBL/GenBank/DDBJ whole genome shotgun (WGS) entry which is preliminary data.</text>
</comment>
<name>S9TDP2_9TRYP</name>
<reference evidence="2 3" key="1">
    <citation type="journal article" date="2013" name="PLoS ONE">
        <title>Predicting the Proteins of Angomonas deanei, Strigomonas culicis and Their Respective Endosymbionts Reveals New Aspects of the Trypanosomatidae Family.</title>
        <authorList>
            <person name="Motta M.C."/>
            <person name="Martins A.C."/>
            <person name="de Souza S.S."/>
            <person name="Catta-Preta C.M."/>
            <person name="Silva R."/>
            <person name="Klein C.C."/>
            <person name="de Almeida L.G."/>
            <person name="de Lima Cunha O."/>
            <person name="Ciapina L.P."/>
            <person name="Brocchi M."/>
            <person name="Colabardini A.C."/>
            <person name="de Araujo Lima B."/>
            <person name="Machado C.R."/>
            <person name="de Almeida Soares C.M."/>
            <person name="Probst C.M."/>
            <person name="de Menezes C.B."/>
            <person name="Thompson C.E."/>
            <person name="Bartholomeu D.C."/>
            <person name="Gradia D.F."/>
            <person name="Pavoni D.P."/>
            <person name="Grisard E.C."/>
            <person name="Fantinatti-Garboggini F."/>
            <person name="Marchini F.K."/>
            <person name="Rodrigues-Luiz G.F."/>
            <person name="Wagner G."/>
            <person name="Goldman G.H."/>
            <person name="Fietto J.L."/>
            <person name="Elias M.C."/>
            <person name="Goldman M.H."/>
            <person name="Sagot M.F."/>
            <person name="Pereira M."/>
            <person name="Stoco P.H."/>
            <person name="de Mendonca-Neto R.P."/>
            <person name="Teixeira S.M."/>
            <person name="Maciel T.E."/>
            <person name="de Oliveira Mendes T.A."/>
            <person name="Urmenyi T.P."/>
            <person name="de Souza W."/>
            <person name="Schenkman S."/>
            <person name="de Vasconcelos A.T."/>
        </authorList>
    </citation>
    <scope>NUCLEOTIDE SEQUENCE [LARGE SCALE GENOMIC DNA]</scope>
</reference>
<evidence type="ECO:0000256" key="1">
    <source>
        <dbReference type="SAM" id="MobiDB-lite"/>
    </source>
</evidence>
<evidence type="ECO:0000313" key="3">
    <source>
        <dbReference type="Proteomes" id="UP000015354"/>
    </source>
</evidence>
<accession>S9TDP2</accession>
<keyword evidence="3" id="KW-1185">Reference proteome</keyword>
<dbReference type="Proteomes" id="UP000015354">
    <property type="component" value="Unassembled WGS sequence"/>
</dbReference>
<sequence length="133" mass="14637">MNPNTPSLLFIQYPLACECVPFPYQLVFSLSLSFRVRWTAMARAVRAALVLPRDPLPPSLPSPPFILPFSPLSAPSHLLLPPPKPTLQISLALTLSPFSHRLSPAHQSRRPPRSPPQRPPTPPVTIAAATDKR</sequence>
<evidence type="ECO:0000313" key="2">
    <source>
        <dbReference type="EMBL" id="EPY16117.1"/>
    </source>
</evidence>
<dbReference type="EMBL" id="ATMH01011510">
    <property type="protein sequence ID" value="EPY16117.1"/>
    <property type="molecule type" value="Genomic_DNA"/>
</dbReference>
<gene>
    <name evidence="2" type="ORF">STCU_11539</name>
</gene>
<feature type="compositionally biased region" description="Pro residues" evidence="1">
    <location>
        <begin position="113"/>
        <end position="123"/>
    </location>
</feature>
<protein>
    <submittedName>
        <fullName evidence="2">Uncharacterized protein</fullName>
    </submittedName>
</protein>
<feature type="compositionally biased region" description="Low complexity" evidence="1">
    <location>
        <begin position="124"/>
        <end position="133"/>
    </location>
</feature>
<feature type="region of interest" description="Disordered" evidence="1">
    <location>
        <begin position="102"/>
        <end position="133"/>
    </location>
</feature>
<dbReference type="AlphaFoldDB" id="S9TDP2"/>
<proteinExistence type="predicted"/>
<organism evidence="2 3">
    <name type="scientific">Strigomonas culicis</name>
    <dbReference type="NCBI Taxonomy" id="28005"/>
    <lineage>
        <taxon>Eukaryota</taxon>
        <taxon>Discoba</taxon>
        <taxon>Euglenozoa</taxon>
        <taxon>Kinetoplastea</taxon>
        <taxon>Metakinetoplastina</taxon>
        <taxon>Trypanosomatida</taxon>
        <taxon>Trypanosomatidae</taxon>
        <taxon>Strigomonadinae</taxon>
        <taxon>Strigomonas</taxon>
    </lineage>
</organism>